<keyword evidence="3 7" id="KW-0812">Transmembrane</keyword>
<keyword evidence="5 7" id="KW-0472">Membrane</keyword>
<dbReference type="AlphaFoldDB" id="A0A7C8JHF5"/>
<dbReference type="OrthoDB" id="529367at2759"/>
<evidence type="ECO:0000256" key="2">
    <source>
        <dbReference type="ARBA" id="ARBA00007018"/>
    </source>
</evidence>
<evidence type="ECO:0000256" key="3">
    <source>
        <dbReference type="ARBA" id="ARBA00022692"/>
    </source>
</evidence>
<evidence type="ECO:0000313" key="8">
    <source>
        <dbReference type="EMBL" id="KAF3102001.1"/>
    </source>
</evidence>
<evidence type="ECO:0000256" key="4">
    <source>
        <dbReference type="ARBA" id="ARBA00022989"/>
    </source>
</evidence>
<feature type="transmembrane region" description="Helical" evidence="7">
    <location>
        <begin position="138"/>
        <end position="159"/>
    </location>
</feature>
<feature type="binding site" evidence="6">
    <location>
        <position position="309"/>
    </location>
    <ligand>
        <name>Zn(2+)</name>
        <dbReference type="ChEBI" id="CHEBI:29105"/>
    </ligand>
</feature>
<comment type="caution">
    <text evidence="8">The sequence shown here is derived from an EMBL/GenBank/DDBJ whole genome shotgun (WGS) entry which is preliminary data.</text>
</comment>
<evidence type="ECO:0000256" key="5">
    <source>
        <dbReference type="ARBA" id="ARBA00023136"/>
    </source>
</evidence>
<keyword evidence="4 7" id="KW-1133">Transmembrane helix</keyword>
<reference evidence="9 10" key="1">
    <citation type="submission" date="2019-03" db="EMBL/GenBank/DDBJ databases">
        <title>Nematode-trapping fungi genome.</title>
        <authorList>
            <person name="Vidal-Diez De Ulzurrun G."/>
        </authorList>
    </citation>
    <scope>NUCLEOTIDE SEQUENCE [LARGE SCALE GENOMIC DNA]</scope>
    <source>
        <strain evidence="9 10">TWF154</strain>
    </source>
</reference>
<feature type="binding site" evidence="6">
    <location>
        <position position="305"/>
    </location>
    <ligand>
        <name>Zn(2+)</name>
        <dbReference type="ChEBI" id="CHEBI:29105"/>
    </ligand>
</feature>
<name>A0A7C8JHF5_ORBOL</name>
<sequence>MFRLYPTSARAAIFKDTMEVRKRTAKQEKHPHHHHFSASDVVHETAEVTREVVEKVAEKLTCMWDELQEWQRDNHFIRSGYRPATASYLKSLKSLSYWHNETVNIYSHLLGAVFFGVLSSILYATLSPRYPSASTGDIYAFLSFFIGCLFCLGMSAFYHTVSNHSHEAAKLWNVLDYVGIVGLITGSFIPSVYYGFKCETLIRDGYWIMICTIAIACATVSVHPHFRTPKYRPVRTSMFVAMGLSGVLPIVHGIQLHGIKEVERRSAMSWLLAEGAAYLVGALLYAARVPERLMPGKFDIVGSSHQIFHMLVLVGAGCHLKGMVVSFDNAHSNGVQCP</sequence>
<gene>
    <name evidence="9" type="ORF">EYR41_009660</name>
    <name evidence="8" type="ORF">TWF102_004730</name>
</gene>
<feature type="transmembrane region" description="Helical" evidence="7">
    <location>
        <begin position="206"/>
        <end position="226"/>
    </location>
</feature>
<dbReference type="GO" id="GO:0046872">
    <property type="term" value="F:metal ion binding"/>
    <property type="evidence" value="ECO:0007669"/>
    <property type="project" value="UniProtKB-KW"/>
</dbReference>
<evidence type="ECO:0000313" key="10">
    <source>
        <dbReference type="Proteomes" id="UP000297595"/>
    </source>
</evidence>
<keyword evidence="6" id="KW-0862">Zinc</keyword>
<keyword evidence="6" id="KW-0479">Metal-binding</keyword>
<dbReference type="GO" id="GO:0038023">
    <property type="term" value="F:signaling receptor activity"/>
    <property type="evidence" value="ECO:0007669"/>
    <property type="project" value="TreeGrafter"/>
</dbReference>
<feature type="binding site" evidence="6">
    <location>
        <position position="159"/>
    </location>
    <ligand>
        <name>Zn(2+)</name>
        <dbReference type="ChEBI" id="CHEBI:29105"/>
    </ligand>
</feature>
<reference evidence="8 11" key="2">
    <citation type="submission" date="2019-06" db="EMBL/GenBank/DDBJ databases">
        <authorList>
            <person name="Palmer J.M."/>
        </authorList>
    </citation>
    <scope>NUCLEOTIDE SEQUENCE [LARGE SCALE GENOMIC DNA]</scope>
    <source>
        <strain evidence="8 11">TWF102</strain>
    </source>
</reference>
<evidence type="ECO:0000313" key="9">
    <source>
        <dbReference type="EMBL" id="TGJ65714.1"/>
    </source>
</evidence>
<feature type="transmembrane region" description="Helical" evidence="7">
    <location>
        <begin position="103"/>
        <end position="126"/>
    </location>
</feature>
<evidence type="ECO:0000256" key="6">
    <source>
        <dbReference type="PIRSR" id="PIRSR604254-1"/>
    </source>
</evidence>
<dbReference type="EMBL" id="WIQW01000022">
    <property type="protein sequence ID" value="KAF3102001.1"/>
    <property type="molecule type" value="Genomic_DNA"/>
</dbReference>
<feature type="transmembrane region" description="Helical" evidence="7">
    <location>
        <begin position="238"/>
        <end position="255"/>
    </location>
</feature>
<dbReference type="GO" id="GO:0006882">
    <property type="term" value="P:intracellular zinc ion homeostasis"/>
    <property type="evidence" value="ECO:0007669"/>
    <property type="project" value="TreeGrafter"/>
</dbReference>
<evidence type="ECO:0000313" key="11">
    <source>
        <dbReference type="Proteomes" id="UP000475325"/>
    </source>
</evidence>
<protein>
    <recommendedName>
        <fullName evidence="12">HlyIII-domain-containing protein</fullName>
    </recommendedName>
</protein>
<feature type="transmembrane region" description="Helical" evidence="7">
    <location>
        <begin position="171"/>
        <end position="194"/>
    </location>
</feature>
<dbReference type="Pfam" id="PF03006">
    <property type="entry name" value="HlyIII"/>
    <property type="match status" value="1"/>
</dbReference>
<accession>A0A7C8JHF5</accession>
<feature type="transmembrane region" description="Helical" evidence="7">
    <location>
        <begin position="267"/>
        <end position="287"/>
    </location>
</feature>
<organism evidence="8 11">
    <name type="scientific">Orbilia oligospora</name>
    <name type="common">Nematode-trapping fungus</name>
    <name type="synonym">Arthrobotrys oligospora</name>
    <dbReference type="NCBI Taxonomy" id="2813651"/>
    <lineage>
        <taxon>Eukaryota</taxon>
        <taxon>Fungi</taxon>
        <taxon>Dikarya</taxon>
        <taxon>Ascomycota</taxon>
        <taxon>Pezizomycotina</taxon>
        <taxon>Orbiliomycetes</taxon>
        <taxon>Orbiliales</taxon>
        <taxon>Orbiliaceae</taxon>
        <taxon>Orbilia</taxon>
    </lineage>
</organism>
<evidence type="ECO:0008006" key="12">
    <source>
        <dbReference type="Google" id="ProtNLM"/>
    </source>
</evidence>
<dbReference type="PANTHER" id="PTHR20855:SF52">
    <property type="entry name" value="ADIPONECTIN RECEPTOR PROTEIN"/>
    <property type="match status" value="1"/>
</dbReference>
<comment type="subcellular location">
    <subcellularLocation>
        <location evidence="1">Membrane</location>
        <topology evidence="1">Multi-pass membrane protein</topology>
    </subcellularLocation>
</comment>
<evidence type="ECO:0000256" key="7">
    <source>
        <dbReference type="SAM" id="Phobius"/>
    </source>
</evidence>
<comment type="similarity">
    <text evidence="2">Belongs to the ADIPOR family.</text>
</comment>
<proteinExistence type="inferred from homology"/>
<dbReference type="Proteomes" id="UP000297595">
    <property type="component" value="Unassembled WGS sequence"/>
</dbReference>
<dbReference type="Proteomes" id="UP000475325">
    <property type="component" value="Unassembled WGS sequence"/>
</dbReference>
<dbReference type="InterPro" id="IPR004254">
    <property type="entry name" value="AdipoR/HlyIII-related"/>
</dbReference>
<dbReference type="PANTHER" id="PTHR20855">
    <property type="entry name" value="ADIPOR/PROGESTIN RECEPTOR-RELATED"/>
    <property type="match status" value="1"/>
</dbReference>
<dbReference type="EMBL" id="SOZJ01000006">
    <property type="protein sequence ID" value="TGJ65714.1"/>
    <property type="molecule type" value="Genomic_DNA"/>
</dbReference>
<dbReference type="GO" id="GO:0016020">
    <property type="term" value="C:membrane"/>
    <property type="evidence" value="ECO:0007669"/>
    <property type="project" value="UniProtKB-SubCell"/>
</dbReference>
<evidence type="ECO:0000256" key="1">
    <source>
        <dbReference type="ARBA" id="ARBA00004141"/>
    </source>
</evidence>